<keyword evidence="3 8" id="KW-0812">Transmembrane</keyword>
<evidence type="ECO:0000256" key="6">
    <source>
        <dbReference type="ARBA" id="ARBA00023136"/>
    </source>
</evidence>
<keyword evidence="4" id="KW-0735">Signal-anchor</keyword>
<evidence type="ECO:0000313" key="9">
    <source>
        <dbReference type="EMBL" id="GMS96039.1"/>
    </source>
</evidence>
<keyword evidence="5 8" id="KW-1133">Transmembrane helix</keyword>
<evidence type="ECO:0000256" key="7">
    <source>
        <dbReference type="SAM" id="MobiDB-lite"/>
    </source>
</evidence>
<dbReference type="GO" id="GO:0030007">
    <property type="term" value="P:intracellular potassium ion homeostasis"/>
    <property type="evidence" value="ECO:0007669"/>
    <property type="project" value="TreeGrafter"/>
</dbReference>
<dbReference type="Proteomes" id="UP001432027">
    <property type="component" value="Unassembled WGS sequence"/>
</dbReference>
<accession>A0AAV5TPR8</accession>
<name>A0AAV5TPR8_9BILA</name>
<protein>
    <submittedName>
        <fullName evidence="9">Uncharacterized protein</fullName>
    </submittedName>
</protein>
<comment type="subcellular location">
    <subcellularLocation>
        <location evidence="1">Membrane</location>
        <topology evidence="1">Single-pass type II membrane protein</topology>
    </subcellularLocation>
</comment>
<dbReference type="GO" id="GO:0036376">
    <property type="term" value="P:sodium ion export across plasma membrane"/>
    <property type="evidence" value="ECO:0007669"/>
    <property type="project" value="TreeGrafter"/>
</dbReference>
<gene>
    <name evidence="9" type="ORF">PENTCL1PPCAC_18214</name>
</gene>
<dbReference type="Gene3D" id="2.60.40.1660">
    <property type="entry name" value="Na, k-atpase alpha subunit"/>
    <property type="match status" value="1"/>
</dbReference>
<organism evidence="9 10">
    <name type="scientific">Pristionchus entomophagus</name>
    <dbReference type="NCBI Taxonomy" id="358040"/>
    <lineage>
        <taxon>Eukaryota</taxon>
        <taxon>Metazoa</taxon>
        <taxon>Ecdysozoa</taxon>
        <taxon>Nematoda</taxon>
        <taxon>Chromadorea</taxon>
        <taxon>Rhabditida</taxon>
        <taxon>Rhabditina</taxon>
        <taxon>Diplogasteromorpha</taxon>
        <taxon>Diplogasteroidea</taxon>
        <taxon>Neodiplogasteridae</taxon>
        <taxon>Pristionchus</taxon>
    </lineage>
</organism>
<comment type="caution">
    <text evidence="9">The sequence shown here is derived from an EMBL/GenBank/DDBJ whole genome shotgun (WGS) entry which is preliminary data.</text>
</comment>
<reference evidence="9" key="1">
    <citation type="submission" date="2023-10" db="EMBL/GenBank/DDBJ databases">
        <title>Genome assembly of Pristionchus species.</title>
        <authorList>
            <person name="Yoshida K."/>
            <person name="Sommer R.J."/>
        </authorList>
    </citation>
    <scope>NUCLEOTIDE SEQUENCE</scope>
    <source>
        <strain evidence="9">RS0144</strain>
    </source>
</reference>
<proteinExistence type="inferred from homology"/>
<evidence type="ECO:0000256" key="8">
    <source>
        <dbReference type="SAM" id="Phobius"/>
    </source>
</evidence>
<dbReference type="InterPro" id="IPR038702">
    <property type="entry name" value="Na/K_ATPase_sub_beta_sf"/>
</dbReference>
<sequence length="263" mass="29594">ESGRYLQFTRPLLDFLGLSSFVINMDTASDKKPLLSSNSSRASGEGSNKDSKKDSKRDSRTNESKIDSKTESKKETPPVSGGGPLNDGQSTPHRIVRPMAQARPFSTRTKGLYWIFTILHLIILLAILFGISFSLLQFVFAQTTKGPLYWGTGSFIGGVPSIMYEPVKESPNGDPQRGKIIFDPDSDSSYKVYVDRLMEVMNGTLVDREFDDNNCTEHSNNAWSGERTEKYCLQNYTGYDVRKDAFRWMKPIRPYAIPKGTYL</sequence>
<feature type="region of interest" description="Disordered" evidence="7">
    <location>
        <begin position="30"/>
        <end position="92"/>
    </location>
</feature>
<dbReference type="EMBL" id="BTSX01000004">
    <property type="protein sequence ID" value="GMS96039.1"/>
    <property type="molecule type" value="Genomic_DNA"/>
</dbReference>
<feature type="compositionally biased region" description="Basic and acidic residues" evidence="7">
    <location>
        <begin position="47"/>
        <end position="76"/>
    </location>
</feature>
<feature type="non-terminal residue" evidence="9">
    <location>
        <position position="1"/>
    </location>
</feature>
<evidence type="ECO:0000313" key="10">
    <source>
        <dbReference type="Proteomes" id="UP001432027"/>
    </source>
</evidence>
<dbReference type="InterPro" id="IPR000402">
    <property type="entry name" value="Na/K_ATPase_sub_beta"/>
</dbReference>
<dbReference type="GO" id="GO:0006883">
    <property type="term" value="P:intracellular sodium ion homeostasis"/>
    <property type="evidence" value="ECO:0007669"/>
    <property type="project" value="TreeGrafter"/>
</dbReference>
<feature type="transmembrane region" description="Helical" evidence="8">
    <location>
        <begin position="112"/>
        <end position="136"/>
    </location>
</feature>
<evidence type="ECO:0000256" key="2">
    <source>
        <dbReference type="ARBA" id="ARBA00005876"/>
    </source>
</evidence>
<dbReference type="GO" id="GO:0001671">
    <property type="term" value="F:ATPase activator activity"/>
    <property type="evidence" value="ECO:0007669"/>
    <property type="project" value="TreeGrafter"/>
</dbReference>
<feature type="compositionally biased region" description="Low complexity" evidence="7">
    <location>
        <begin position="36"/>
        <end position="46"/>
    </location>
</feature>
<evidence type="ECO:0000256" key="1">
    <source>
        <dbReference type="ARBA" id="ARBA00004606"/>
    </source>
</evidence>
<dbReference type="GO" id="GO:1990573">
    <property type="term" value="P:potassium ion import across plasma membrane"/>
    <property type="evidence" value="ECO:0007669"/>
    <property type="project" value="TreeGrafter"/>
</dbReference>
<evidence type="ECO:0000256" key="3">
    <source>
        <dbReference type="ARBA" id="ARBA00022692"/>
    </source>
</evidence>
<dbReference type="GO" id="GO:0005890">
    <property type="term" value="C:sodium:potassium-exchanging ATPase complex"/>
    <property type="evidence" value="ECO:0007669"/>
    <property type="project" value="InterPro"/>
</dbReference>
<dbReference type="PANTHER" id="PTHR11523:SF28">
    <property type="entry name" value="NA_K-ATPASE BETA SUBUNIT ISOFORM 4-RELATED"/>
    <property type="match status" value="1"/>
</dbReference>
<keyword evidence="10" id="KW-1185">Reference proteome</keyword>
<evidence type="ECO:0000256" key="4">
    <source>
        <dbReference type="ARBA" id="ARBA00022968"/>
    </source>
</evidence>
<evidence type="ECO:0000256" key="5">
    <source>
        <dbReference type="ARBA" id="ARBA00022989"/>
    </source>
</evidence>
<keyword evidence="6 8" id="KW-0472">Membrane</keyword>
<dbReference type="PANTHER" id="PTHR11523">
    <property type="entry name" value="SODIUM/POTASSIUM-DEPENDENT ATPASE BETA SUBUNIT"/>
    <property type="match status" value="1"/>
</dbReference>
<comment type="similarity">
    <text evidence="2">Belongs to the X(+)/potassium ATPases subunit beta family.</text>
</comment>
<dbReference type="AlphaFoldDB" id="A0AAV5TPR8"/>